<dbReference type="PATRIC" id="fig|1244531.5.peg.1241"/>
<keyword evidence="2" id="KW-1185">Reference proteome</keyword>
<protein>
    <submittedName>
        <fullName evidence="1">Uncharacterized protein</fullName>
    </submittedName>
</protein>
<sequence>MDRLTNKERTELENVFAVIYNDNNPKFASFYKHFYKDFYKVVATLKTKIAKRMKQKNAI</sequence>
<organism evidence="1 2">
    <name type="scientific">Campylobacter iguaniorum</name>
    <dbReference type="NCBI Taxonomy" id="1244531"/>
    <lineage>
        <taxon>Bacteria</taxon>
        <taxon>Pseudomonadati</taxon>
        <taxon>Campylobacterota</taxon>
        <taxon>Epsilonproteobacteria</taxon>
        <taxon>Campylobacterales</taxon>
        <taxon>Campylobacteraceae</taxon>
        <taxon>Campylobacter</taxon>
    </lineage>
</organism>
<dbReference type="Proteomes" id="UP000028486">
    <property type="component" value="Chromosome"/>
</dbReference>
<dbReference type="EMBL" id="CP009043">
    <property type="protein sequence ID" value="AII14974.1"/>
    <property type="molecule type" value="Genomic_DNA"/>
</dbReference>
<evidence type="ECO:0000313" key="1">
    <source>
        <dbReference type="EMBL" id="AII14974.1"/>
    </source>
</evidence>
<gene>
    <name evidence="1" type="ORF">CIG1485E_1140</name>
</gene>
<proteinExistence type="predicted"/>
<dbReference type="HOGENOM" id="CLU_2895518_0_0_7"/>
<dbReference type="STRING" id="1244531.CIG2463D_1231"/>
<dbReference type="AlphaFoldDB" id="A0A076FGP4"/>
<accession>A0A076FGP4</accession>
<reference evidence="2" key="1">
    <citation type="journal article" date="2014" name="Genome Announc.">
        <title>Complete Genome Sequence of Campylobacter iguaniorum Strain 1485ET, Isolated from a Bearded Dragon (Pogona vitticeps).</title>
        <authorList>
            <person name="Gilbert M.J."/>
            <person name="Miller W.G."/>
            <person name="Yee E."/>
            <person name="Kik M."/>
            <person name="Wagenaar J.A."/>
            <person name="Duim B."/>
        </authorList>
    </citation>
    <scope>NUCLEOTIDE SEQUENCE [LARGE SCALE GENOMIC DNA]</scope>
    <source>
        <strain evidence="2">1485E</strain>
    </source>
</reference>
<evidence type="ECO:0000313" key="2">
    <source>
        <dbReference type="Proteomes" id="UP000028486"/>
    </source>
</evidence>
<dbReference type="KEGG" id="caj:CIG1485E_1140"/>
<name>A0A076FGP4_9BACT</name>
<dbReference type="RefSeq" id="WP_038454554.1">
    <property type="nucleotide sequence ID" value="NZ_CP009043.1"/>
</dbReference>